<dbReference type="Pfam" id="PF07992">
    <property type="entry name" value="Pyr_redox_2"/>
    <property type="match status" value="1"/>
</dbReference>
<proteinExistence type="predicted"/>
<accession>K0INK7</accession>
<gene>
    <name evidence="2" type="ordered locus">Ngar_c26220</name>
</gene>
<feature type="domain" description="FAD/NAD(P)-binding" evidence="1">
    <location>
        <begin position="9"/>
        <end position="102"/>
    </location>
</feature>
<evidence type="ECO:0000313" key="3">
    <source>
        <dbReference type="Proteomes" id="UP000008037"/>
    </source>
</evidence>
<protein>
    <submittedName>
        <fullName evidence="2">Putative FAD-dependent pyridine nucleotide-disulfide oxidoreductase</fullName>
    </submittedName>
</protein>
<dbReference type="GO" id="GO:0016491">
    <property type="term" value="F:oxidoreductase activity"/>
    <property type="evidence" value="ECO:0007669"/>
    <property type="project" value="InterPro"/>
</dbReference>
<dbReference type="RefSeq" id="WP_015020079.1">
    <property type="nucleotide sequence ID" value="NC_018719.1"/>
</dbReference>
<evidence type="ECO:0000259" key="1">
    <source>
        <dbReference type="Pfam" id="PF07992"/>
    </source>
</evidence>
<reference evidence="2 3" key="1">
    <citation type="journal article" date="2012" name="Environ. Microbiol.">
        <title>The genome of the ammonia-oxidizing Candidatus Nitrososphaera gargensis: insights into metabolic versatility and environmental adaptations.</title>
        <authorList>
            <person name="Spang A."/>
            <person name="Poehlein A."/>
            <person name="Offre P."/>
            <person name="Zumbragel S."/>
            <person name="Haider S."/>
            <person name="Rychlik N."/>
            <person name="Nowka B."/>
            <person name="Schmeisser C."/>
            <person name="Lebedeva E.V."/>
            <person name="Rattei T."/>
            <person name="Bohm C."/>
            <person name="Schmid M."/>
            <person name="Galushko A."/>
            <person name="Hatzenpichler R."/>
            <person name="Weinmaier T."/>
            <person name="Daniel R."/>
            <person name="Schleper C."/>
            <person name="Spieck E."/>
            <person name="Streit W."/>
            <person name="Wagner M."/>
        </authorList>
    </citation>
    <scope>NUCLEOTIDE SEQUENCE [LARGE SCALE GENOMIC DNA]</scope>
    <source>
        <strain evidence="3">Ga9.2</strain>
    </source>
</reference>
<sequence length="139" mass="15351">MFLRKCRLSKNERDEAAALGIKVVNDTIKHIAGRRGGLPKELICTGGRRYSADVVFYKLGYHVQSKLAERLGCKLDERYVKVGSEQQMTMPSVYAAGDVDTDRHFVVLAAAAGARVAISIYEKLLKEAVKAKVEGHKSL</sequence>
<dbReference type="STRING" id="1237085.Ngar_c26220"/>
<dbReference type="HOGENOM" id="CLU_1840648_0_0_2"/>
<organism evidence="2 3">
    <name type="scientific">Nitrososphaera gargensis (strain Ga9.2)</name>
    <dbReference type="NCBI Taxonomy" id="1237085"/>
    <lineage>
        <taxon>Archaea</taxon>
        <taxon>Nitrososphaerota</taxon>
        <taxon>Nitrososphaeria</taxon>
        <taxon>Nitrososphaerales</taxon>
        <taxon>Nitrososphaeraceae</taxon>
        <taxon>Nitrososphaera</taxon>
    </lineage>
</organism>
<dbReference type="BioCyc" id="CNIT1237085:G1324-2622-MONOMER"/>
<dbReference type="InParanoid" id="K0INK7"/>
<dbReference type="SUPFAM" id="SSF51905">
    <property type="entry name" value="FAD/NAD(P)-binding domain"/>
    <property type="match status" value="1"/>
</dbReference>
<dbReference type="OrthoDB" id="14225at651137"/>
<dbReference type="GeneID" id="76624169"/>
<dbReference type="InterPro" id="IPR023753">
    <property type="entry name" value="FAD/NAD-binding_dom"/>
</dbReference>
<dbReference type="EMBL" id="CP002408">
    <property type="protein sequence ID" value="AFU59544.1"/>
    <property type="molecule type" value="Genomic_DNA"/>
</dbReference>
<dbReference type="AlphaFoldDB" id="K0INK7"/>
<evidence type="ECO:0000313" key="2">
    <source>
        <dbReference type="EMBL" id="AFU59544.1"/>
    </source>
</evidence>
<dbReference type="Gene3D" id="3.50.50.60">
    <property type="entry name" value="FAD/NAD(P)-binding domain"/>
    <property type="match status" value="1"/>
</dbReference>
<keyword evidence="3" id="KW-1185">Reference proteome</keyword>
<dbReference type="InterPro" id="IPR036188">
    <property type="entry name" value="FAD/NAD-bd_sf"/>
</dbReference>
<dbReference type="Proteomes" id="UP000008037">
    <property type="component" value="Chromosome"/>
</dbReference>
<name>K0INK7_NITGG</name>
<dbReference type="KEGG" id="nga:Ngar_c26220"/>